<dbReference type="PANTHER" id="PTHR33116">
    <property type="entry name" value="REVERSE TRANSCRIPTASE ZINC-BINDING DOMAIN-CONTAINING PROTEIN-RELATED-RELATED"/>
    <property type="match status" value="1"/>
</dbReference>
<keyword evidence="2" id="KW-1185">Reference proteome</keyword>
<accession>A0AAD6F6P0</accession>
<dbReference type="AlphaFoldDB" id="A0AAD6F6P0"/>
<gene>
    <name evidence="1" type="ORF">JOQ06_000714</name>
</gene>
<organism evidence="1 2">
    <name type="scientific">Pogonophryne albipinna</name>
    <dbReference type="NCBI Taxonomy" id="1090488"/>
    <lineage>
        <taxon>Eukaryota</taxon>
        <taxon>Metazoa</taxon>
        <taxon>Chordata</taxon>
        <taxon>Craniata</taxon>
        <taxon>Vertebrata</taxon>
        <taxon>Euteleostomi</taxon>
        <taxon>Actinopterygii</taxon>
        <taxon>Neopterygii</taxon>
        <taxon>Teleostei</taxon>
        <taxon>Neoteleostei</taxon>
        <taxon>Acanthomorphata</taxon>
        <taxon>Eupercaria</taxon>
        <taxon>Perciformes</taxon>
        <taxon>Notothenioidei</taxon>
        <taxon>Pogonophryne</taxon>
    </lineage>
</organism>
<dbReference type="Proteomes" id="UP001219934">
    <property type="component" value="Unassembled WGS sequence"/>
</dbReference>
<evidence type="ECO:0000313" key="1">
    <source>
        <dbReference type="EMBL" id="KAJ4923381.1"/>
    </source>
</evidence>
<feature type="non-terminal residue" evidence="1">
    <location>
        <position position="1"/>
    </location>
</feature>
<dbReference type="EMBL" id="JAPTMU010000033">
    <property type="protein sequence ID" value="KAJ4923381.1"/>
    <property type="molecule type" value="Genomic_DNA"/>
</dbReference>
<feature type="non-terminal residue" evidence="1">
    <location>
        <position position="308"/>
    </location>
</feature>
<name>A0AAD6F6P0_9TELE</name>
<reference evidence="1" key="1">
    <citation type="submission" date="2022-11" db="EMBL/GenBank/DDBJ databases">
        <title>Chromosome-level genome of Pogonophryne albipinna.</title>
        <authorList>
            <person name="Jo E."/>
        </authorList>
    </citation>
    <scope>NUCLEOTIDE SEQUENCE</scope>
    <source>
        <strain evidence="1">SGF0006</strain>
        <tissue evidence="1">Muscle</tissue>
    </source>
</reference>
<protein>
    <submittedName>
        <fullName evidence="1">Uncharacterized protein</fullName>
    </submittedName>
</protein>
<sequence>GSIDQLGESEALAGGEGSIDQLGESEALAGGEGSIDQLGESEALAVGEGSIDSLLLPGGLDRAGLKYLGIYLGDDTFCLKNWDGLIEKVEGRLKKWILPKLSFKGRILILNNLVSSMLAHRLACTDPPVNLLSRVQALMVDFFWDLMHWVPQSVLFLPKEEGGHGLVHLASRRAAFRLRFIQRFLTGPADLVWRPVVRALLERCGGLGLAESLFLMDLKGLRLNNLSGFYGGLFKVWGLLRRERPECCGSLFWLLREPVVRGSRFVCGVGPSLQQRLCEERILTLGQLVEVCGPRLDNAAGLASRLSL</sequence>
<proteinExistence type="predicted"/>
<comment type="caution">
    <text evidence="1">The sequence shown here is derived from an EMBL/GenBank/DDBJ whole genome shotgun (WGS) entry which is preliminary data.</text>
</comment>
<evidence type="ECO:0000313" key="2">
    <source>
        <dbReference type="Proteomes" id="UP001219934"/>
    </source>
</evidence>